<dbReference type="AlphaFoldDB" id="A0A437J6M9"/>
<evidence type="ECO:0000313" key="3">
    <source>
        <dbReference type="Proteomes" id="UP000282977"/>
    </source>
</evidence>
<dbReference type="InterPro" id="IPR009739">
    <property type="entry name" value="LprI-like_N"/>
</dbReference>
<dbReference type="EMBL" id="RZUL01000003">
    <property type="protein sequence ID" value="RVT40799.1"/>
    <property type="molecule type" value="Genomic_DNA"/>
</dbReference>
<dbReference type="OrthoDB" id="7340239at2"/>
<dbReference type="Proteomes" id="UP000282977">
    <property type="component" value="Unassembled WGS sequence"/>
</dbReference>
<organism evidence="2 3">
    <name type="scientific">Sphingobium algorifonticola</name>
    <dbReference type="NCBI Taxonomy" id="2008318"/>
    <lineage>
        <taxon>Bacteria</taxon>
        <taxon>Pseudomonadati</taxon>
        <taxon>Pseudomonadota</taxon>
        <taxon>Alphaproteobacteria</taxon>
        <taxon>Sphingomonadales</taxon>
        <taxon>Sphingomonadaceae</taxon>
        <taxon>Sphingobium</taxon>
    </lineage>
</organism>
<dbReference type="Gene3D" id="1.20.1270.180">
    <property type="match status" value="1"/>
</dbReference>
<evidence type="ECO:0000259" key="1">
    <source>
        <dbReference type="Pfam" id="PF07007"/>
    </source>
</evidence>
<reference evidence="2 3" key="1">
    <citation type="submission" date="2019-01" db="EMBL/GenBank/DDBJ databases">
        <authorList>
            <person name="Chen W.-M."/>
        </authorList>
    </citation>
    <scope>NUCLEOTIDE SEQUENCE [LARGE SCALE GENOMIC DNA]</scope>
    <source>
        <strain evidence="2 3">TLA-22</strain>
    </source>
</reference>
<protein>
    <submittedName>
        <fullName evidence="2">DUF1311 domain-containing protein</fullName>
    </submittedName>
</protein>
<sequence>MIVLIIAAATAAANPVCDDRGGDLPSAECWSRAFRSADVELNAVWPKVRAAARDADKYFKPTPRRDKPSAENDLLKAQRTWLAWRDAECAARSDWAQGGSLQNVIVSQCAHDLTRARIDQLQQLFKDFTEP</sequence>
<evidence type="ECO:0000313" key="2">
    <source>
        <dbReference type="EMBL" id="RVT40799.1"/>
    </source>
</evidence>
<name>A0A437J6M9_9SPHN</name>
<accession>A0A437J6M9</accession>
<keyword evidence="3" id="KW-1185">Reference proteome</keyword>
<dbReference type="Pfam" id="PF07007">
    <property type="entry name" value="LprI"/>
    <property type="match status" value="1"/>
</dbReference>
<proteinExistence type="predicted"/>
<feature type="domain" description="Lysozyme inhibitor LprI-like N-terminal" evidence="1">
    <location>
        <begin position="27"/>
        <end position="121"/>
    </location>
</feature>
<comment type="caution">
    <text evidence="2">The sequence shown here is derived from an EMBL/GenBank/DDBJ whole genome shotgun (WGS) entry which is preliminary data.</text>
</comment>
<gene>
    <name evidence="2" type="ORF">ENE74_09985</name>
</gene>
<dbReference type="RefSeq" id="WP_127690796.1">
    <property type="nucleotide sequence ID" value="NZ_RZUL01000003.1"/>
</dbReference>